<proteinExistence type="predicted"/>
<evidence type="ECO:0000256" key="1">
    <source>
        <dbReference type="SAM" id="MobiDB-lite"/>
    </source>
</evidence>
<dbReference type="PROSITE" id="PS50830">
    <property type="entry name" value="TNASE_3"/>
    <property type="match status" value="1"/>
</dbReference>
<dbReference type="InterPro" id="IPR035437">
    <property type="entry name" value="SNase_OB-fold_sf"/>
</dbReference>
<evidence type="ECO:0000259" key="2">
    <source>
        <dbReference type="PROSITE" id="PS50830"/>
    </source>
</evidence>
<keyword evidence="4" id="KW-1185">Reference proteome</keyword>
<accession>M0CY80</accession>
<organism evidence="3 4">
    <name type="scientific">Halosimplex carlsbadense 2-9-1</name>
    <dbReference type="NCBI Taxonomy" id="797114"/>
    <lineage>
        <taxon>Archaea</taxon>
        <taxon>Methanobacteriati</taxon>
        <taxon>Methanobacteriota</taxon>
        <taxon>Stenosarchaea group</taxon>
        <taxon>Halobacteria</taxon>
        <taxon>Halobacteriales</taxon>
        <taxon>Haloarculaceae</taxon>
        <taxon>Halosimplex</taxon>
    </lineage>
</organism>
<reference evidence="3 4" key="1">
    <citation type="journal article" date="2014" name="PLoS Genet.">
        <title>Phylogenetically driven sequencing of extremely halophilic archaea reveals strategies for static and dynamic osmo-response.</title>
        <authorList>
            <person name="Becker E.A."/>
            <person name="Seitzer P.M."/>
            <person name="Tritt A."/>
            <person name="Larsen D."/>
            <person name="Krusor M."/>
            <person name="Yao A.I."/>
            <person name="Wu D."/>
            <person name="Madern D."/>
            <person name="Eisen J.A."/>
            <person name="Darling A.E."/>
            <person name="Facciotti M.T."/>
        </authorList>
    </citation>
    <scope>NUCLEOTIDE SEQUENCE [LARGE SCALE GENOMIC DNA]</scope>
    <source>
        <strain evidence="3 4">2-9-1</strain>
    </source>
</reference>
<dbReference type="SUPFAM" id="SSF50199">
    <property type="entry name" value="Staphylococcal nuclease"/>
    <property type="match status" value="1"/>
</dbReference>
<dbReference type="SMART" id="SM00318">
    <property type="entry name" value="SNc"/>
    <property type="match status" value="1"/>
</dbReference>
<name>M0CY80_9EURY</name>
<feature type="region of interest" description="Disordered" evidence="1">
    <location>
        <begin position="187"/>
        <end position="217"/>
    </location>
</feature>
<dbReference type="RefSeq" id="WP_006882992.1">
    <property type="nucleotide sequence ID" value="NZ_AOIU01000013.1"/>
</dbReference>
<dbReference type="Pfam" id="PF00565">
    <property type="entry name" value="SNase"/>
    <property type="match status" value="1"/>
</dbReference>
<dbReference type="OrthoDB" id="3327at2157"/>
<feature type="compositionally biased region" description="Polar residues" evidence="1">
    <location>
        <begin position="203"/>
        <end position="212"/>
    </location>
</feature>
<dbReference type="STRING" id="797114.C475_06600"/>
<evidence type="ECO:0000313" key="4">
    <source>
        <dbReference type="Proteomes" id="UP000011626"/>
    </source>
</evidence>
<gene>
    <name evidence="3" type="ORF">C475_06600</name>
</gene>
<dbReference type="PATRIC" id="fig|797114.5.peg.1350"/>
<dbReference type="Gene3D" id="2.40.50.90">
    <property type="match status" value="1"/>
</dbReference>
<sequence>MSSDIAAGATQEVEVVSVTDGDTVDVRFDDGTEEEVRLVGFDTPETAENRRFERVQEWPGVGDPETLVAYGERASAFARERLAGETVTLSFDPSEPIRGTYGRLLGYLEHESDGDRVFYNREIVAAGYARAYHSGVTTHDALARAEADARAAGRGLWAEHDPGSTGPVRNDPVEELFVPRPSSVRLADGPLGGERAPVRAEPTATQEPTESSAVIYDDDPTPLVGVDREASVGVVGGLVVNEAYEEAEGFAVDTSGYGTFPFLTNLLDLLADREGDVLIDGGHGGFGVDYALSAEDAAYYRQYLEGQGLGLVQRNRLGPDFLDRGRALVVTPPVGPFGPDELDRVRAFRDDGGSVVLLGSGAAPAYARANLNEVAASLGSDLRVNADEVRDAEHALDGDERLVTTARFDRSLPLFDAFGG</sequence>
<comment type="caution">
    <text evidence="3">The sequence shown here is derived from an EMBL/GenBank/DDBJ whole genome shotgun (WGS) entry which is preliminary data.</text>
</comment>
<dbReference type="InterPro" id="IPR016071">
    <property type="entry name" value="Staphylococal_nuclease_OB-fold"/>
</dbReference>
<protein>
    <submittedName>
        <fullName evidence="3">Nuclease-like protein</fullName>
    </submittedName>
</protein>
<dbReference type="Proteomes" id="UP000011626">
    <property type="component" value="Unassembled WGS sequence"/>
</dbReference>
<dbReference type="eggNOG" id="arCOG03192">
    <property type="taxonomic scope" value="Archaea"/>
</dbReference>
<evidence type="ECO:0000313" key="3">
    <source>
        <dbReference type="EMBL" id="ELZ27568.1"/>
    </source>
</evidence>
<feature type="domain" description="TNase-like" evidence="2">
    <location>
        <begin position="9"/>
        <end position="159"/>
    </location>
</feature>
<dbReference type="EMBL" id="AOIU01000013">
    <property type="protein sequence ID" value="ELZ27568.1"/>
    <property type="molecule type" value="Genomic_DNA"/>
</dbReference>
<dbReference type="AlphaFoldDB" id="M0CY80"/>